<feature type="region of interest" description="Disordered" evidence="1">
    <location>
        <begin position="1174"/>
        <end position="1204"/>
    </location>
</feature>
<reference evidence="2" key="1">
    <citation type="journal article" date="2020" name="bioRxiv">
        <title>Comparative genomics of Chlamydomonas.</title>
        <authorList>
            <person name="Craig R.J."/>
            <person name="Hasan A.R."/>
            <person name="Ness R.W."/>
            <person name="Keightley P.D."/>
        </authorList>
    </citation>
    <scope>NUCLEOTIDE SEQUENCE</scope>
    <source>
        <strain evidence="2">CCAP 11/173</strain>
    </source>
</reference>
<comment type="caution">
    <text evidence="2">The sequence shown here is derived from an EMBL/GenBank/DDBJ whole genome shotgun (WGS) entry which is preliminary data.</text>
</comment>
<feature type="compositionally biased region" description="Gly residues" evidence="1">
    <location>
        <begin position="502"/>
        <end position="520"/>
    </location>
</feature>
<feature type="compositionally biased region" description="Low complexity" evidence="1">
    <location>
        <begin position="1646"/>
        <end position="1657"/>
    </location>
</feature>
<keyword evidence="3" id="KW-1185">Reference proteome</keyword>
<feature type="region of interest" description="Disordered" evidence="1">
    <location>
        <begin position="1799"/>
        <end position="1819"/>
    </location>
</feature>
<feature type="compositionally biased region" description="Low complexity" evidence="1">
    <location>
        <begin position="118"/>
        <end position="129"/>
    </location>
</feature>
<feature type="region of interest" description="Disordered" evidence="1">
    <location>
        <begin position="238"/>
        <end position="281"/>
    </location>
</feature>
<accession>A0A835WL86</accession>
<feature type="region of interest" description="Disordered" evidence="1">
    <location>
        <begin position="499"/>
        <end position="534"/>
    </location>
</feature>
<feature type="compositionally biased region" description="Low complexity" evidence="1">
    <location>
        <begin position="667"/>
        <end position="691"/>
    </location>
</feature>
<feature type="region of interest" description="Disordered" evidence="1">
    <location>
        <begin position="1413"/>
        <end position="1478"/>
    </location>
</feature>
<feature type="region of interest" description="Disordered" evidence="1">
    <location>
        <begin position="558"/>
        <end position="583"/>
    </location>
</feature>
<feature type="compositionally biased region" description="Low complexity" evidence="1">
    <location>
        <begin position="786"/>
        <end position="798"/>
    </location>
</feature>
<feature type="compositionally biased region" description="Low complexity" evidence="1">
    <location>
        <begin position="176"/>
        <end position="194"/>
    </location>
</feature>
<feature type="compositionally biased region" description="Low complexity" evidence="1">
    <location>
        <begin position="1413"/>
        <end position="1425"/>
    </location>
</feature>
<evidence type="ECO:0000256" key="1">
    <source>
        <dbReference type="SAM" id="MobiDB-lite"/>
    </source>
</evidence>
<feature type="region of interest" description="Disordered" evidence="1">
    <location>
        <begin position="1051"/>
        <end position="1076"/>
    </location>
</feature>
<feature type="compositionally biased region" description="Polar residues" evidence="1">
    <location>
        <begin position="889"/>
        <end position="907"/>
    </location>
</feature>
<feature type="compositionally biased region" description="Low complexity" evidence="1">
    <location>
        <begin position="80"/>
        <end position="93"/>
    </location>
</feature>
<feature type="region of interest" description="Disordered" evidence="1">
    <location>
        <begin position="1"/>
        <end position="24"/>
    </location>
</feature>
<feature type="region of interest" description="Disordered" evidence="1">
    <location>
        <begin position="1979"/>
        <end position="2045"/>
    </location>
</feature>
<feature type="compositionally biased region" description="Pro residues" evidence="1">
    <location>
        <begin position="12"/>
        <end position="22"/>
    </location>
</feature>
<feature type="region of interest" description="Disordered" evidence="1">
    <location>
        <begin position="621"/>
        <end position="869"/>
    </location>
</feature>
<feature type="compositionally biased region" description="Low complexity" evidence="1">
    <location>
        <begin position="1"/>
        <end position="11"/>
    </location>
</feature>
<sequence>MPTGPNALPAALPQPPPQPPLIQPAAVTTAHKPWRVHFSQVEEDPFPPPPTTHAQAAVDAARRPWRVRVSSVPEGEDDAGGSAAAAAAAAAGGEADGEGAAGAMQGVEEAEEDDEGMLGAAGPGAAALPPAKPWLVRHVDLSVDDDEALRPRAAPAPPLPVRVHMPSEPHGTSLDTTSTSTSTHTHTTSASGTAAAVAVGRTAAAKHADATVAAERGAGGRAGGGRHPSAVALLEALQSSQESGAASTAPGSGSGSDSGLAARGAAPAAAVGPAGAAPGHSHLHVNLHHQQRNDGLSLGHGRSGGGFSGAGMHARDGDRDGDGGFEPSFTQLAADLQALRADLDTGRPAPAPAQPAPMLAGQLVPCKPGSPPRPKPSLIGRGSRNNWGPAPVPDLAFEERGEEQFWEAGPGLSQLVAELRAARTGLGGGPDPGAARLAATRADSAGAQQMGAALRYPAPVLQEQEADGHGGAQGMQLCQEDYGPGPGLSQLVAELRDARNGLGAGGTGGGAGGGGGGKGEAGSDHEGHADAPAPEPLMAAGAAQAGLRLWSPPRDVVWGRSSQQRARGVSHRSPPAHQHHIPQQHIDDVSELGMEDGEGAASEVVPGPLTQLIQGMQEARQGLQAGRGGGWRPDEQRQEQGRSPPRPPEDRWGRHGERHEQWGTTGAGAAAAGAAAAAAAAAAGALSSAAAISRYDQHPHPQPGLQPQEPLRTAEWALPPLSDTEEDYAMAGGPARDPLRQRGAAAAGAGPWGQHPAASTAPPVEQPAVGPSASLSLSQLVDSMRQARQGLAGGAAQRDVPPLSSLPHPAGEDSGAAAAPSPAHLSPTRRREAGSPSRRQSNAESDGAEANYAGEAAEGALAAPQPADAAADDISFSQLVRLMQRQKISRQQAAGTSDPQLQLGEQSQADEAEIGQHAAAAEEQGDIGPVLGVGLDSEPAGAADEGADSDATQEPPSPRLRLDLGEPAPDGSVGASQGDTLRVKPEVASPAGVKPGPVGPCALPAAERSPPPQLHEPAADAMDWEARQRAVPQPASPLYALGYAAGAAAGLSGRNAPRHTQQQYTPQQEQQDLQSVEAGAAAACKTGLGSSPLVGGRTASAVVAAAALPLPLSQQLDFEADTTSSYGAGPQLNSQGCGRVAQGLQVVVPGVAVAVAAAGHSPVLRPVSLWERLGPQSPPQSPSVGLRSHDTASNKPTGVAGGTHGVAEDGVSFGGFSVPAASQGAATTAGLRSPLPPARGTLPRWGGGIDGDGTMADMDTGTPAPALARTPAPAASGQELSFGFGVGLGELARADADTPASVRGGGGRTPARAAAGAAAAAAAAALAAASGPLGRYSGKAAARKMDSRTPSVLSTQGKHKRREVRATPAAMRGLQPLPPAPALWPDASQSQAGIQDSGAGLAAVASLQQRAAARQGSQAQQQPVARALAPNSHGSAAADSQPRSQQDAQPAPHSQGLASLLTGCSQQPGSLQAGGGSLPQLGLEEVMERRANMPWAQSTAGGARGSTVTAVPTAAAVGTALGAPVGWQGVCCPSPMPITPGPWALGQDSDAEDDVDEAAMLAAGRAAAAARAAGAAGSGGNGAGAVGLGIALVPATTAGAVQLGGGSSCSAATAAGGACKERGVAEAAGAAGALGTPRELAAARCGGAPSGSTSGSGSEDDDDDDDDNISPPVFNMSRGRSRLRYEQAAARQQAAAAGAVPAAAAATADAAPSPAAASPAAAVARAALLALPPGSESQSQSQLDGPAGPAVHAAAAQQSACHQPHVADVSDAVRALGSLELREAVDDWRHAAAAAAGATAATEAGGEDAATSTPRGADAAADGLAAAPGLATAATGASQQEQQQLLLHGSLPQALAGEGAGKGGLLAGAAVIIDRCLSEDQASRCMAAVAGLGGHVSAASHLGCGAAAVVCAPDRAPHWMAWGAHLLSPRSLTRLAGQQDAADASEPADAAAVAAAAASSLICLSRGVASALTEACCQRSDGSSSSSSTSTSSSDPETDIGACGTRTRGCPNGMPPKGLAARGAAAATGAEDEAPGEGGSRGGAWASRAARRQLVIDIKAAEDSTAAVKLLGLRGAAAAAHLRKPPAAPPSLLDHVVWNVTQPPEAAQSVAPPADCGGYDEVAGEAAEEAWGYGGSQGESQADGAAYEAMGYLASASQLQEPRAVEQQELDAVVYAGRRLTLLLPQDRHGVLGHSSLTVAAAPPPPLSCAPLQPGAAPAGRGGGGGITLRALLGAVQRHYAAPLSDGDMVEAMATHPDLRRALQVAWQKAQPLPRSALLGPAVVLVGLRRCGQSGVLPVYELQLAQ</sequence>
<feature type="compositionally biased region" description="Low complexity" evidence="1">
    <location>
        <begin position="1983"/>
        <end position="1994"/>
    </location>
</feature>
<protein>
    <submittedName>
        <fullName evidence="2">Uncharacterized protein</fullName>
    </submittedName>
</protein>
<dbReference type="PANTHER" id="PTHR47576:SF2">
    <property type="entry name" value="BRCT DOMAIN DNA REPAIR PROTEIN-RELATED"/>
    <property type="match status" value="1"/>
</dbReference>
<feature type="compositionally biased region" description="Low complexity" evidence="1">
    <location>
        <begin position="1746"/>
        <end position="1759"/>
    </location>
</feature>
<dbReference type="OrthoDB" id="553263at2759"/>
<feature type="compositionally biased region" description="Low complexity" evidence="1">
    <location>
        <begin position="848"/>
        <end position="869"/>
    </location>
</feature>
<feature type="region of interest" description="Disordered" evidence="1">
    <location>
        <begin position="886"/>
        <end position="1016"/>
    </location>
</feature>
<feature type="region of interest" description="Disordered" evidence="1">
    <location>
        <begin position="1340"/>
        <end position="1395"/>
    </location>
</feature>
<feature type="region of interest" description="Disordered" evidence="1">
    <location>
        <begin position="148"/>
        <end position="194"/>
    </location>
</feature>
<feature type="compositionally biased region" description="Basic and acidic residues" evidence="1">
    <location>
        <begin position="313"/>
        <end position="322"/>
    </location>
</feature>
<feature type="compositionally biased region" description="Low complexity" evidence="1">
    <location>
        <begin position="1061"/>
        <end position="1074"/>
    </location>
</feature>
<evidence type="ECO:0000313" key="3">
    <source>
        <dbReference type="Proteomes" id="UP000613740"/>
    </source>
</evidence>
<feature type="compositionally biased region" description="Low complexity" evidence="1">
    <location>
        <begin position="743"/>
        <end position="758"/>
    </location>
</feature>
<feature type="region of interest" description="Disordered" evidence="1">
    <location>
        <begin position="293"/>
        <end position="326"/>
    </location>
</feature>
<feature type="compositionally biased region" description="Acidic residues" evidence="1">
    <location>
        <begin position="1658"/>
        <end position="1668"/>
    </location>
</feature>
<name>A0A835WL86_9CHLO</name>
<dbReference type="EMBL" id="JAEHOD010000016">
    <property type="protein sequence ID" value="KAG2448845.1"/>
    <property type="molecule type" value="Genomic_DNA"/>
</dbReference>
<feature type="compositionally biased region" description="Basic and acidic residues" evidence="1">
    <location>
        <begin position="647"/>
        <end position="661"/>
    </location>
</feature>
<organism evidence="2 3">
    <name type="scientific">Chlamydomonas schloesseri</name>
    <dbReference type="NCBI Taxonomy" id="2026947"/>
    <lineage>
        <taxon>Eukaryota</taxon>
        <taxon>Viridiplantae</taxon>
        <taxon>Chlorophyta</taxon>
        <taxon>core chlorophytes</taxon>
        <taxon>Chlorophyceae</taxon>
        <taxon>CS clade</taxon>
        <taxon>Chlamydomonadales</taxon>
        <taxon>Chlamydomonadaceae</taxon>
        <taxon>Chlamydomonas</taxon>
    </lineage>
</organism>
<proteinExistence type="predicted"/>
<evidence type="ECO:0000313" key="2">
    <source>
        <dbReference type="EMBL" id="KAG2448845.1"/>
    </source>
</evidence>
<feature type="region of interest" description="Disordered" evidence="1">
    <location>
        <begin position="1643"/>
        <end position="1681"/>
    </location>
</feature>
<feature type="region of interest" description="Disordered" evidence="1">
    <location>
        <begin position="1733"/>
        <end position="1759"/>
    </location>
</feature>
<feature type="compositionally biased region" description="Low complexity" evidence="1">
    <location>
        <begin position="812"/>
        <end position="823"/>
    </location>
</feature>
<feature type="compositionally biased region" description="Low complexity" evidence="1">
    <location>
        <begin position="2018"/>
        <end position="2029"/>
    </location>
</feature>
<dbReference type="PANTHER" id="PTHR47576">
    <property type="entry name" value="BRCT DOMAIN DNA REPAIR PROTEIN-RELATED"/>
    <property type="match status" value="1"/>
</dbReference>
<dbReference type="Proteomes" id="UP000613740">
    <property type="component" value="Unassembled WGS sequence"/>
</dbReference>
<gene>
    <name evidence="2" type="ORF">HYH02_006196</name>
</gene>
<feature type="compositionally biased region" description="Low complexity" evidence="1">
    <location>
        <begin position="243"/>
        <end position="279"/>
    </location>
</feature>
<feature type="region of interest" description="Disordered" evidence="1">
    <location>
        <begin position="41"/>
        <end position="129"/>
    </location>
</feature>